<dbReference type="GeneID" id="61361493"/>
<sequence length="162" mass="18076">MRIIESLDALRELVGQEVAVSDWMEITQQQVNQFAEATGDRQWIHVDVERARRESPFGAPVAHGFLTLSLLPALMHNALDMPDVKMGVNYGLNKVRFMAPVPVGSRLRARVSLLGMEMLPPLQPSPDAPALTGAQMIWNVTIEREGQERPVCVAESISRRYS</sequence>
<dbReference type="Gene3D" id="3.10.129.10">
    <property type="entry name" value="Hotdog Thioesterase"/>
    <property type="match status" value="1"/>
</dbReference>
<dbReference type="RefSeq" id="WP_014616667.1">
    <property type="nucleotide sequence ID" value="NC_017574.1"/>
</dbReference>
<dbReference type="PANTHER" id="PTHR42993:SF1">
    <property type="entry name" value="MAOC-LIKE DEHYDRATASE DOMAIN-CONTAINING PROTEIN"/>
    <property type="match status" value="1"/>
</dbReference>
<evidence type="ECO:0000259" key="1">
    <source>
        <dbReference type="Pfam" id="PF01575"/>
    </source>
</evidence>
<dbReference type="KEGG" id="rsn:RSPO_c01393"/>
<organism evidence="2 3">
    <name type="scientific">Ralstonia solanacearum (strain Po82)</name>
    <dbReference type="NCBI Taxonomy" id="1031711"/>
    <lineage>
        <taxon>Bacteria</taxon>
        <taxon>Pseudomonadati</taxon>
        <taxon>Pseudomonadota</taxon>
        <taxon>Betaproteobacteria</taxon>
        <taxon>Burkholderiales</taxon>
        <taxon>Burkholderiaceae</taxon>
        <taxon>Ralstonia</taxon>
        <taxon>Ralstonia solanacearum species complex</taxon>
    </lineage>
</organism>
<dbReference type="Proteomes" id="UP000007953">
    <property type="component" value="Chromosome"/>
</dbReference>
<dbReference type="Pfam" id="PF01575">
    <property type="entry name" value="MaoC_dehydratas"/>
    <property type="match status" value="1"/>
</dbReference>
<dbReference type="eggNOG" id="COG2030">
    <property type="taxonomic scope" value="Bacteria"/>
</dbReference>
<gene>
    <name evidence="2" type="ordered locus">RSPO_c01393</name>
</gene>
<dbReference type="CDD" id="cd03450">
    <property type="entry name" value="NodN"/>
    <property type="match status" value="1"/>
</dbReference>
<dbReference type="SUPFAM" id="SSF54637">
    <property type="entry name" value="Thioesterase/thiol ester dehydrase-isomerase"/>
    <property type="match status" value="1"/>
</dbReference>
<dbReference type="PATRIC" id="fig|1031711.3.peg.1363"/>
<protein>
    <submittedName>
        <fullName evidence="2">Maoc-like dehydratase protein</fullName>
    </submittedName>
</protein>
<evidence type="ECO:0000313" key="2">
    <source>
        <dbReference type="EMBL" id="AEG68693.1"/>
    </source>
</evidence>
<dbReference type="InterPro" id="IPR039375">
    <property type="entry name" value="NodN-like"/>
</dbReference>
<dbReference type="HOGENOM" id="CLU_108911_0_0_4"/>
<dbReference type="InterPro" id="IPR002539">
    <property type="entry name" value="MaoC-like_dom"/>
</dbReference>
<reference evidence="2 3" key="1">
    <citation type="journal article" date="2011" name="J. Bacteriol.">
        <title>Complete genome sequence of the plant pathogen Ralstonia solanacearum strain Po82.</title>
        <authorList>
            <person name="Xu J."/>
            <person name="Zheng H.J."/>
            <person name="Liu L."/>
            <person name="Pan Z.C."/>
            <person name="Prior P."/>
            <person name="Tang B."/>
            <person name="Xu J.S."/>
            <person name="Zhang H."/>
            <person name="Tian Q."/>
            <person name="Zhang L.Q."/>
            <person name="Feng J."/>
        </authorList>
    </citation>
    <scope>NUCLEOTIDE SEQUENCE [LARGE SCALE GENOMIC DNA]</scope>
    <source>
        <strain evidence="2 3">Po82</strain>
    </source>
</reference>
<name>F6G0B0_RALS8</name>
<dbReference type="InterPro" id="IPR029069">
    <property type="entry name" value="HotDog_dom_sf"/>
</dbReference>
<dbReference type="AlphaFoldDB" id="F6G0B0"/>
<proteinExistence type="predicted"/>
<feature type="domain" description="MaoC-like" evidence="1">
    <location>
        <begin position="14"/>
        <end position="117"/>
    </location>
</feature>
<evidence type="ECO:0000313" key="3">
    <source>
        <dbReference type="Proteomes" id="UP000007953"/>
    </source>
</evidence>
<dbReference type="PANTHER" id="PTHR42993">
    <property type="entry name" value="MAOC-LIKE DEHYDRATASE DOMAIN-CONTAINING PROTEIN"/>
    <property type="match status" value="1"/>
</dbReference>
<dbReference type="EMBL" id="CP002819">
    <property type="protein sequence ID" value="AEG68693.1"/>
    <property type="molecule type" value="Genomic_DNA"/>
</dbReference>
<accession>F6G0B0</accession>